<dbReference type="Pfam" id="PF01566">
    <property type="entry name" value="Nramp"/>
    <property type="match status" value="1"/>
</dbReference>
<feature type="transmembrane region" description="Helical" evidence="7">
    <location>
        <begin position="197"/>
        <end position="216"/>
    </location>
</feature>
<dbReference type="AlphaFoldDB" id="A0AB36R729"/>
<reference evidence="9" key="1">
    <citation type="submission" date="2017-08" db="EMBL/GenBank/DDBJ databases">
        <title>Mesorhizobium wenxinae sp. nov., a novel rhizobial species isolated from root nodules of chickpea (Cicer arietinum L.).</title>
        <authorList>
            <person name="Zhang J."/>
        </authorList>
    </citation>
    <scope>NUCLEOTIDE SEQUENCE [LARGE SCALE GENOMIC DNA]</scope>
    <source>
        <strain evidence="9">USDA 3392</strain>
    </source>
</reference>
<evidence type="ECO:0008006" key="10">
    <source>
        <dbReference type="Google" id="ProtNLM"/>
    </source>
</evidence>
<keyword evidence="6 7" id="KW-0472">Membrane</keyword>
<keyword evidence="9" id="KW-1185">Reference proteome</keyword>
<feature type="transmembrane region" description="Helical" evidence="7">
    <location>
        <begin position="410"/>
        <end position="431"/>
    </location>
</feature>
<gene>
    <name evidence="8" type="ORF">CIT25_20720</name>
</gene>
<sequence length="432" mass="46148">MSELARKDPGRKKPRREGSGIGRALGLGLITGAADDDCSAIGTYASAGARFGPDLLWTAPLTLPMMYTVVYLSSKLGQVSGRGLFQVISDFYPRWLLWSVLVGVLIGNTIEAAADLGAMSAALNLFVPLPVPLIVVGVAAIIFALQVFGSYKLIRNAFRWLALTLLAYVVSAVLAKPDALSVLYGTLIPKIEFSREYLSILVAIIGTTLSAYLYTWQSNQEVEEEIAEGRTTLKERKGATEGELRRSRRDILIGMTFSNLIMYFIILSTGSTLYEAGQTQIETAAQAAEALRPLAGDAAGIVFAAGVIGVGFLAVPVMTTGAAFDLAQAMGWKHGMNDKPRQAPKFYIATGVITLLAVGLNFIGFNPMKALVWSGIVQGFSTPPLLLLILIMTNNRKIMGDKVNSPSTNVLGGVTTLATFAASVGLVATWFI</sequence>
<dbReference type="Proteomes" id="UP000216215">
    <property type="component" value="Unassembled WGS sequence"/>
</dbReference>
<accession>A0AB36R729</accession>
<feature type="transmembrane region" description="Helical" evidence="7">
    <location>
        <begin position="95"/>
        <end position="114"/>
    </location>
</feature>
<dbReference type="GO" id="GO:0005384">
    <property type="term" value="F:manganese ion transmembrane transporter activity"/>
    <property type="evidence" value="ECO:0007669"/>
    <property type="project" value="TreeGrafter"/>
</dbReference>
<feature type="transmembrane region" description="Helical" evidence="7">
    <location>
        <begin position="371"/>
        <end position="390"/>
    </location>
</feature>
<evidence type="ECO:0000256" key="2">
    <source>
        <dbReference type="ARBA" id="ARBA00022448"/>
    </source>
</evidence>
<dbReference type="GO" id="GO:0005886">
    <property type="term" value="C:plasma membrane"/>
    <property type="evidence" value="ECO:0007669"/>
    <property type="project" value="TreeGrafter"/>
</dbReference>
<evidence type="ECO:0000256" key="6">
    <source>
        <dbReference type="ARBA" id="ARBA00023136"/>
    </source>
</evidence>
<evidence type="ECO:0000256" key="4">
    <source>
        <dbReference type="ARBA" id="ARBA00022847"/>
    </source>
</evidence>
<keyword evidence="5 7" id="KW-1133">Transmembrane helix</keyword>
<proteinExistence type="predicted"/>
<dbReference type="PANTHER" id="PTHR11706">
    <property type="entry name" value="SOLUTE CARRIER PROTEIN FAMILY 11 MEMBER"/>
    <property type="match status" value="1"/>
</dbReference>
<evidence type="ECO:0000256" key="1">
    <source>
        <dbReference type="ARBA" id="ARBA00004141"/>
    </source>
</evidence>
<comment type="subcellular location">
    <subcellularLocation>
        <location evidence="1">Membrane</location>
        <topology evidence="1">Multi-pass membrane protein</topology>
    </subcellularLocation>
</comment>
<evidence type="ECO:0000313" key="8">
    <source>
        <dbReference type="EMBL" id="PAQ00248.1"/>
    </source>
</evidence>
<dbReference type="GO" id="GO:0034755">
    <property type="term" value="P:iron ion transmembrane transport"/>
    <property type="evidence" value="ECO:0007669"/>
    <property type="project" value="TreeGrafter"/>
</dbReference>
<name>A0AB36R729_9HYPH</name>
<feature type="transmembrane region" description="Helical" evidence="7">
    <location>
        <begin position="346"/>
        <end position="365"/>
    </location>
</feature>
<dbReference type="InterPro" id="IPR001046">
    <property type="entry name" value="NRAMP_fam"/>
</dbReference>
<dbReference type="RefSeq" id="WP_095486381.1">
    <property type="nucleotide sequence ID" value="NZ_CP088151.1"/>
</dbReference>
<evidence type="ECO:0000256" key="7">
    <source>
        <dbReference type="SAM" id="Phobius"/>
    </source>
</evidence>
<protein>
    <recommendedName>
        <fullName evidence="10">Divalent metal cation transporter</fullName>
    </recommendedName>
</protein>
<feature type="transmembrane region" description="Helical" evidence="7">
    <location>
        <begin position="126"/>
        <end position="145"/>
    </location>
</feature>
<evidence type="ECO:0000313" key="9">
    <source>
        <dbReference type="Proteomes" id="UP000216215"/>
    </source>
</evidence>
<feature type="transmembrane region" description="Helical" evidence="7">
    <location>
        <begin position="157"/>
        <end position="177"/>
    </location>
</feature>
<dbReference type="GO" id="GO:0015293">
    <property type="term" value="F:symporter activity"/>
    <property type="evidence" value="ECO:0007669"/>
    <property type="project" value="UniProtKB-KW"/>
</dbReference>
<dbReference type="EMBL" id="NPKI01000026">
    <property type="protein sequence ID" value="PAQ00248.1"/>
    <property type="molecule type" value="Genomic_DNA"/>
</dbReference>
<organism evidence="8 9">
    <name type="scientific">Mesorhizobium mediterraneum</name>
    <dbReference type="NCBI Taxonomy" id="43617"/>
    <lineage>
        <taxon>Bacteria</taxon>
        <taxon>Pseudomonadati</taxon>
        <taxon>Pseudomonadota</taxon>
        <taxon>Alphaproteobacteria</taxon>
        <taxon>Hyphomicrobiales</taxon>
        <taxon>Phyllobacteriaceae</taxon>
        <taxon>Mesorhizobium</taxon>
    </lineage>
</organism>
<keyword evidence="3 7" id="KW-0812">Transmembrane</keyword>
<evidence type="ECO:0000256" key="5">
    <source>
        <dbReference type="ARBA" id="ARBA00022989"/>
    </source>
</evidence>
<dbReference type="GO" id="GO:0015086">
    <property type="term" value="F:cadmium ion transmembrane transporter activity"/>
    <property type="evidence" value="ECO:0007669"/>
    <property type="project" value="TreeGrafter"/>
</dbReference>
<comment type="caution">
    <text evidence="8">The sequence shown here is derived from an EMBL/GenBank/DDBJ whole genome shotgun (WGS) entry which is preliminary data.</text>
</comment>
<feature type="transmembrane region" description="Helical" evidence="7">
    <location>
        <begin position="251"/>
        <end position="274"/>
    </location>
</feature>
<keyword evidence="4" id="KW-0769">Symport</keyword>
<feature type="transmembrane region" description="Helical" evidence="7">
    <location>
        <begin position="55"/>
        <end position="74"/>
    </location>
</feature>
<keyword evidence="2" id="KW-0813">Transport</keyword>
<dbReference type="NCBIfam" id="NF037982">
    <property type="entry name" value="Nramp_1"/>
    <property type="match status" value="1"/>
</dbReference>
<evidence type="ECO:0000256" key="3">
    <source>
        <dbReference type="ARBA" id="ARBA00022692"/>
    </source>
</evidence>
<dbReference type="PANTHER" id="PTHR11706:SF33">
    <property type="entry name" value="NATURAL RESISTANCE-ASSOCIATED MACROPHAGE PROTEIN 2"/>
    <property type="match status" value="1"/>
</dbReference>
<feature type="transmembrane region" description="Helical" evidence="7">
    <location>
        <begin position="301"/>
        <end position="326"/>
    </location>
</feature>